<gene>
    <name evidence="8" type="ORF">S01H1_09572</name>
</gene>
<evidence type="ECO:0000256" key="4">
    <source>
        <dbReference type="ARBA" id="ARBA00022490"/>
    </source>
</evidence>
<evidence type="ECO:0000256" key="7">
    <source>
        <dbReference type="SAM" id="MobiDB-lite"/>
    </source>
</evidence>
<comment type="similarity">
    <text evidence="2">Belongs to the GrpE family.</text>
</comment>
<dbReference type="CDD" id="cd00446">
    <property type="entry name" value="GrpE"/>
    <property type="match status" value="1"/>
</dbReference>
<dbReference type="Gene3D" id="2.30.22.10">
    <property type="entry name" value="Head domain of nucleotide exchange factor GrpE"/>
    <property type="match status" value="1"/>
</dbReference>
<evidence type="ECO:0000256" key="3">
    <source>
        <dbReference type="ARBA" id="ARBA00011738"/>
    </source>
</evidence>
<protein>
    <recommendedName>
        <fullName evidence="9">Nucleotide exchange factor GrpE</fullName>
    </recommendedName>
</protein>
<sequence length="185" mass="20881">MANEEMDFSPDQEGVERGEVEEAEDLESLKKALEEAKEKAEKYLVNWQRAEADFINYKRRSEQERAEMASSANANLIADLLPVLDDLERALESASDDFDGPTWVEGVRLIYRKLKAVLEDQGLLEIEAEGKEFDPNLHEAVMCVEGEEGKVCEEIQKGYKLGDRLLRPSRVKVGKEQDGSGSDED</sequence>
<name>X0U7Q2_9ZZZZ</name>
<feature type="compositionally biased region" description="Acidic residues" evidence="7">
    <location>
        <begin position="1"/>
        <end position="10"/>
    </location>
</feature>
<proteinExistence type="inferred from homology"/>
<dbReference type="PANTHER" id="PTHR21237:SF23">
    <property type="entry name" value="GRPE PROTEIN HOMOLOG, MITOCHONDRIAL"/>
    <property type="match status" value="1"/>
</dbReference>
<comment type="caution">
    <text evidence="8">The sequence shown here is derived from an EMBL/GenBank/DDBJ whole genome shotgun (WGS) entry which is preliminary data.</text>
</comment>
<dbReference type="PROSITE" id="PS01071">
    <property type="entry name" value="GRPE"/>
    <property type="match status" value="1"/>
</dbReference>
<dbReference type="Pfam" id="PF01025">
    <property type="entry name" value="GrpE"/>
    <property type="match status" value="1"/>
</dbReference>
<organism evidence="8">
    <name type="scientific">marine sediment metagenome</name>
    <dbReference type="NCBI Taxonomy" id="412755"/>
    <lineage>
        <taxon>unclassified sequences</taxon>
        <taxon>metagenomes</taxon>
        <taxon>ecological metagenomes</taxon>
    </lineage>
</organism>
<dbReference type="PANTHER" id="PTHR21237">
    <property type="entry name" value="GRPE PROTEIN"/>
    <property type="match status" value="1"/>
</dbReference>
<comment type="subcellular location">
    <subcellularLocation>
        <location evidence="1">Cytoplasm</location>
    </subcellularLocation>
</comment>
<dbReference type="PRINTS" id="PR00773">
    <property type="entry name" value="GRPEPROTEIN"/>
</dbReference>
<dbReference type="InterPro" id="IPR013805">
    <property type="entry name" value="GrpE_CC"/>
</dbReference>
<dbReference type="AlphaFoldDB" id="X0U7Q2"/>
<dbReference type="EMBL" id="BARS01004892">
    <property type="protein sequence ID" value="GAF84510.1"/>
    <property type="molecule type" value="Genomic_DNA"/>
</dbReference>
<dbReference type="GO" id="GO:0006457">
    <property type="term" value="P:protein folding"/>
    <property type="evidence" value="ECO:0007669"/>
    <property type="project" value="InterPro"/>
</dbReference>
<dbReference type="FunFam" id="2.30.22.10:FF:000001">
    <property type="entry name" value="Protein GrpE"/>
    <property type="match status" value="1"/>
</dbReference>
<dbReference type="GO" id="GO:0051082">
    <property type="term" value="F:unfolded protein binding"/>
    <property type="evidence" value="ECO:0007669"/>
    <property type="project" value="TreeGrafter"/>
</dbReference>
<evidence type="ECO:0000256" key="6">
    <source>
        <dbReference type="ARBA" id="ARBA00023186"/>
    </source>
</evidence>
<dbReference type="GO" id="GO:0042803">
    <property type="term" value="F:protein homodimerization activity"/>
    <property type="evidence" value="ECO:0007669"/>
    <property type="project" value="InterPro"/>
</dbReference>
<dbReference type="InterPro" id="IPR009012">
    <property type="entry name" value="GrpE_head"/>
</dbReference>
<comment type="subunit">
    <text evidence="3">Homodimer.</text>
</comment>
<dbReference type="HAMAP" id="MF_01151">
    <property type="entry name" value="GrpE"/>
    <property type="match status" value="1"/>
</dbReference>
<dbReference type="GO" id="GO:0051087">
    <property type="term" value="F:protein-folding chaperone binding"/>
    <property type="evidence" value="ECO:0007669"/>
    <property type="project" value="InterPro"/>
</dbReference>
<dbReference type="SUPFAM" id="SSF58014">
    <property type="entry name" value="Coiled-coil domain of nucleotide exchange factor GrpE"/>
    <property type="match status" value="1"/>
</dbReference>
<feature type="region of interest" description="Disordered" evidence="7">
    <location>
        <begin position="1"/>
        <end position="23"/>
    </location>
</feature>
<dbReference type="InterPro" id="IPR000740">
    <property type="entry name" value="GrpE"/>
</dbReference>
<accession>X0U7Q2</accession>
<keyword evidence="5" id="KW-0346">Stress response</keyword>
<reference evidence="8" key="1">
    <citation type="journal article" date="2014" name="Front. Microbiol.">
        <title>High frequency of phylogenetically diverse reductive dehalogenase-homologous genes in deep subseafloor sedimentary metagenomes.</title>
        <authorList>
            <person name="Kawai M."/>
            <person name="Futagami T."/>
            <person name="Toyoda A."/>
            <person name="Takaki Y."/>
            <person name="Nishi S."/>
            <person name="Hori S."/>
            <person name="Arai W."/>
            <person name="Tsubouchi T."/>
            <person name="Morono Y."/>
            <person name="Uchiyama I."/>
            <person name="Ito T."/>
            <person name="Fujiyama A."/>
            <person name="Inagaki F."/>
            <person name="Takami H."/>
        </authorList>
    </citation>
    <scope>NUCLEOTIDE SEQUENCE</scope>
    <source>
        <strain evidence="8">Expedition CK06-06</strain>
    </source>
</reference>
<keyword evidence="4" id="KW-0963">Cytoplasm</keyword>
<keyword evidence="6" id="KW-0143">Chaperone</keyword>
<dbReference type="NCBIfam" id="NF010738">
    <property type="entry name" value="PRK14140.1"/>
    <property type="match status" value="1"/>
</dbReference>
<evidence type="ECO:0000256" key="1">
    <source>
        <dbReference type="ARBA" id="ARBA00004496"/>
    </source>
</evidence>
<dbReference type="GO" id="GO:0005737">
    <property type="term" value="C:cytoplasm"/>
    <property type="evidence" value="ECO:0007669"/>
    <property type="project" value="UniProtKB-SubCell"/>
</dbReference>
<dbReference type="Gene3D" id="3.90.20.20">
    <property type="match status" value="1"/>
</dbReference>
<dbReference type="SUPFAM" id="SSF51064">
    <property type="entry name" value="Head domain of nucleotide exchange factor GrpE"/>
    <property type="match status" value="1"/>
</dbReference>
<evidence type="ECO:0000256" key="5">
    <source>
        <dbReference type="ARBA" id="ARBA00023016"/>
    </source>
</evidence>
<evidence type="ECO:0000256" key="2">
    <source>
        <dbReference type="ARBA" id="ARBA00009054"/>
    </source>
</evidence>
<dbReference type="GO" id="GO:0000774">
    <property type="term" value="F:adenyl-nucleotide exchange factor activity"/>
    <property type="evidence" value="ECO:0007669"/>
    <property type="project" value="InterPro"/>
</dbReference>
<evidence type="ECO:0008006" key="9">
    <source>
        <dbReference type="Google" id="ProtNLM"/>
    </source>
</evidence>
<evidence type="ECO:0000313" key="8">
    <source>
        <dbReference type="EMBL" id="GAF84510.1"/>
    </source>
</evidence>